<evidence type="ECO:0000259" key="4">
    <source>
        <dbReference type="PROSITE" id="PS50238"/>
    </source>
</evidence>
<dbReference type="InterPro" id="IPR050729">
    <property type="entry name" value="Rho-GAP"/>
</dbReference>
<dbReference type="PANTHER" id="PTHR23176:SF136">
    <property type="entry name" value="RHO GTPASE ACTIVATOR (RGD1)"/>
    <property type="match status" value="1"/>
</dbReference>
<dbReference type="GeneID" id="87842858"/>
<feature type="compositionally biased region" description="Polar residues" evidence="3">
    <location>
        <begin position="441"/>
        <end position="462"/>
    </location>
</feature>
<feature type="compositionally biased region" description="Low complexity" evidence="3">
    <location>
        <begin position="336"/>
        <end position="349"/>
    </location>
</feature>
<evidence type="ECO:0000256" key="2">
    <source>
        <dbReference type="PROSITE-ProRule" id="PRU01077"/>
    </source>
</evidence>
<dbReference type="RefSeq" id="XP_062662087.1">
    <property type="nucleotide sequence ID" value="XM_062805910.1"/>
</dbReference>
<dbReference type="InterPro" id="IPR027267">
    <property type="entry name" value="AH/BAR_dom_sf"/>
</dbReference>
<dbReference type="SMART" id="SM00055">
    <property type="entry name" value="FCH"/>
    <property type="match status" value="1"/>
</dbReference>
<dbReference type="Proteomes" id="UP001278766">
    <property type="component" value="Unassembled WGS sequence"/>
</dbReference>
<gene>
    <name evidence="6" type="ORF">B0H64DRAFT_429763</name>
</gene>
<evidence type="ECO:0000259" key="5">
    <source>
        <dbReference type="PROSITE" id="PS51741"/>
    </source>
</evidence>
<name>A0AAE0HL53_9PEZI</name>
<comment type="caution">
    <text evidence="6">The sequence shown here is derived from an EMBL/GenBank/DDBJ whole genome shotgun (WGS) entry which is preliminary data.</text>
</comment>
<dbReference type="PANTHER" id="PTHR23176">
    <property type="entry name" value="RHO/RAC/CDC GTPASE-ACTIVATING PROTEIN"/>
    <property type="match status" value="1"/>
</dbReference>
<reference evidence="6" key="1">
    <citation type="journal article" date="2023" name="Mol. Phylogenet. Evol.">
        <title>Genome-scale phylogeny and comparative genomics of the fungal order Sordariales.</title>
        <authorList>
            <person name="Hensen N."/>
            <person name="Bonometti L."/>
            <person name="Westerberg I."/>
            <person name="Brannstrom I.O."/>
            <person name="Guillou S."/>
            <person name="Cros-Aarteil S."/>
            <person name="Calhoun S."/>
            <person name="Haridas S."/>
            <person name="Kuo A."/>
            <person name="Mondo S."/>
            <person name="Pangilinan J."/>
            <person name="Riley R."/>
            <person name="LaButti K."/>
            <person name="Andreopoulos B."/>
            <person name="Lipzen A."/>
            <person name="Chen C."/>
            <person name="Yan M."/>
            <person name="Daum C."/>
            <person name="Ng V."/>
            <person name="Clum A."/>
            <person name="Steindorff A."/>
            <person name="Ohm R.A."/>
            <person name="Martin F."/>
            <person name="Silar P."/>
            <person name="Natvig D.O."/>
            <person name="Lalanne C."/>
            <person name="Gautier V."/>
            <person name="Ament-Velasquez S.L."/>
            <person name="Kruys A."/>
            <person name="Hutchinson M.I."/>
            <person name="Powell A.J."/>
            <person name="Barry K."/>
            <person name="Miller A.N."/>
            <person name="Grigoriev I.V."/>
            <person name="Debuchy R."/>
            <person name="Gladieux P."/>
            <person name="Hiltunen Thoren M."/>
            <person name="Johannesson H."/>
        </authorList>
    </citation>
    <scope>NUCLEOTIDE SEQUENCE</scope>
    <source>
        <strain evidence="6">CBS 168.71</strain>
    </source>
</reference>
<feature type="region of interest" description="Disordered" evidence="3">
    <location>
        <begin position="1"/>
        <end position="30"/>
    </location>
</feature>
<protein>
    <submittedName>
        <fullName evidence="6">Uncharacterized protein</fullName>
    </submittedName>
</protein>
<dbReference type="SUPFAM" id="SSF103657">
    <property type="entry name" value="BAR/IMD domain-like"/>
    <property type="match status" value="1"/>
</dbReference>
<keyword evidence="2" id="KW-0175">Coiled coil</keyword>
<feature type="domain" description="F-BAR" evidence="5">
    <location>
        <begin position="31"/>
        <end position="303"/>
    </location>
</feature>
<feature type="region of interest" description="Disordered" evidence="3">
    <location>
        <begin position="303"/>
        <end position="322"/>
    </location>
</feature>
<dbReference type="FunFam" id="1.10.555.10:FF:000041">
    <property type="entry name" value="Rho GTPase activator (Rgd1)"/>
    <property type="match status" value="1"/>
</dbReference>
<dbReference type="Pfam" id="PF00620">
    <property type="entry name" value="RhoGAP"/>
    <property type="match status" value="1"/>
</dbReference>
<evidence type="ECO:0000313" key="6">
    <source>
        <dbReference type="EMBL" id="KAK3298573.1"/>
    </source>
</evidence>
<dbReference type="InterPro" id="IPR031160">
    <property type="entry name" value="F_BAR_dom"/>
</dbReference>
<dbReference type="InterPro" id="IPR000198">
    <property type="entry name" value="RhoGAP_dom"/>
</dbReference>
<keyword evidence="7" id="KW-1185">Reference proteome</keyword>
<dbReference type="PROSITE" id="PS50238">
    <property type="entry name" value="RHOGAP"/>
    <property type="match status" value="1"/>
</dbReference>
<dbReference type="FunFam" id="1.20.1270.60:FF:000063">
    <property type="entry name" value="Rho GTPase activator"/>
    <property type="match status" value="1"/>
</dbReference>
<dbReference type="SUPFAM" id="SSF48350">
    <property type="entry name" value="GTPase activation domain, GAP"/>
    <property type="match status" value="1"/>
</dbReference>
<dbReference type="SMART" id="SM00324">
    <property type="entry name" value="RhoGAP"/>
    <property type="match status" value="1"/>
</dbReference>
<proteinExistence type="predicted"/>
<feature type="compositionally biased region" description="Pro residues" evidence="3">
    <location>
        <begin position="350"/>
        <end position="362"/>
    </location>
</feature>
<feature type="compositionally biased region" description="Polar residues" evidence="3">
    <location>
        <begin position="417"/>
        <end position="434"/>
    </location>
</feature>
<dbReference type="CDD" id="cd04398">
    <property type="entry name" value="RhoGAP_fRGD1"/>
    <property type="match status" value="1"/>
</dbReference>
<dbReference type="CDD" id="cd07652">
    <property type="entry name" value="F-BAR_Rgd1"/>
    <property type="match status" value="1"/>
</dbReference>
<dbReference type="AlphaFoldDB" id="A0AAE0HL53"/>
<organism evidence="6 7">
    <name type="scientific">Chaetomium fimeti</name>
    <dbReference type="NCBI Taxonomy" id="1854472"/>
    <lineage>
        <taxon>Eukaryota</taxon>
        <taxon>Fungi</taxon>
        <taxon>Dikarya</taxon>
        <taxon>Ascomycota</taxon>
        <taxon>Pezizomycotina</taxon>
        <taxon>Sordariomycetes</taxon>
        <taxon>Sordariomycetidae</taxon>
        <taxon>Sordariales</taxon>
        <taxon>Chaetomiaceae</taxon>
        <taxon>Chaetomium</taxon>
    </lineage>
</organism>
<dbReference type="InterPro" id="IPR008936">
    <property type="entry name" value="Rho_GTPase_activation_prot"/>
</dbReference>
<accession>A0AAE0HL53</accession>
<dbReference type="EMBL" id="JAUEPN010000002">
    <property type="protein sequence ID" value="KAK3298573.1"/>
    <property type="molecule type" value="Genomic_DNA"/>
</dbReference>
<sequence length="725" mass="79121">MSLPEAAAPAPENGVGNRPPTAPPLSEETRTQVQDVLTSEIGISVMLNRLKQSIASAKEFSQFLKKRSVLEDDYANSLKRLCRQSQDSMQRGEHRGGTFGRAYEEMMAVHERIADNGIQFAMSLHTMSEDLTELALVADKSRKGWKQSGLAAEQRVVDLEVALRKSKTKYDGLAEEYDRVRTGDSAGRPGGKMFGFKAHKSGAGHEEDLLRKAQVAEQDYQGKVQVASSERSELETKTRPETVQALQDIVKECDSGLALQMQKFASFNEKLVLSNGLSISPLKQAPETRSLRESVLAIDNDKDLNDYLSGQHPRLPPRTGLPKYERNHLLETSNRPPTTGTTAPTQNTPQQPPPSSVQPPPAGIFQGSRASTFSDAPAAPPNQGSVGHSYNQSMGSLPMLGGPPRPPSQPQHERSFSHGSTMNQGSSPAGQQYRSAGAPQHQAQPSASRFDGSFSSATSQGPPQLGALSFQSPQAQQSQQPPYAQLPSQQGNQNASAFPQPPAMVPPQAHRQSPPAAPQMAPPRPVFGLTLSKLYERDGLAVPMVVYQCIQAVDLFGLNVEGIYRLSGSVPHVNKLKTQFDTDSASGNLDFRNPENFFHDVNSVAGLLKQFFRDLPDPLLTREHYMGFVEAAKNEDDIVRRDTLHAIINNLPDPNYATLRALTLHLHRVIDNSSANRMSSQNLAIVFGPTLMGTAPGSNISDAGWQVRVVDTILQNTYQIFDDDD</sequence>
<dbReference type="GO" id="GO:0005938">
    <property type="term" value="C:cell cortex"/>
    <property type="evidence" value="ECO:0007669"/>
    <property type="project" value="UniProtKB-ARBA"/>
</dbReference>
<keyword evidence="1" id="KW-0343">GTPase activation</keyword>
<feature type="region of interest" description="Disordered" evidence="3">
    <location>
        <begin position="330"/>
        <end position="522"/>
    </location>
</feature>
<dbReference type="Gene3D" id="1.20.1270.60">
    <property type="entry name" value="Arfaptin homology (AH) domain/BAR domain"/>
    <property type="match status" value="1"/>
</dbReference>
<feature type="compositionally biased region" description="Low complexity" evidence="3">
    <location>
        <begin position="467"/>
        <end position="490"/>
    </location>
</feature>
<evidence type="ECO:0000256" key="3">
    <source>
        <dbReference type="SAM" id="MobiDB-lite"/>
    </source>
</evidence>
<feature type="compositionally biased region" description="Polar residues" evidence="3">
    <location>
        <begin position="382"/>
        <end position="395"/>
    </location>
</feature>
<dbReference type="Pfam" id="PF00611">
    <property type="entry name" value="FCH"/>
    <property type="match status" value="1"/>
</dbReference>
<evidence type="ECO:0000256" key="1">
    <source>
        <dbReference type="ARBA" id="ARBA00022468"/>
    </source>
</evidence>
<dbReference type="Gene3D" id="1.10.555.10">
    <property type="entry name" value="Rho GTPase activation protein"/>
    <property type="match status" value="1"/>
</dbReference>
<dbReference type="InterPro" id="IPR001060">
    <property type="entry name" value="FCH_dom"/>
</dbReference>
<dbReference type="PROSITE" id="PS51741">
    <property type="entry name" value="F_BAR"/>
    <property type="match status" value="1"/>
</dbReference>
<evidence type="ECO:0000313" key="7">
    <source>
        <dbReference type="Proteomes" id="UP001278766"/>
    </source>
</evidence>
<reference evidence="6" key="2">
    <citation type="submission" date="2023-06" db="EMBL/GenBank/DDBJ databases">
        <authorList>
            <consortium name="Lawrence Berkeley National Laboratory"/>
            <person name="Haridas S."/>
            <person name="Hensen N."/>
            <person name="Bonometti L."/>
            <person name="Westerberg I."/>
            <person name="Brannstrom I.O."/>
            <person name="Guillou S."/>
            <person name="Cros-Aarteil S."/>
            <person name="Calhoun S."/>
            <person name="Kuo A."/>
            <person name="Mondo S."/>
            <person name="Pangilinan J."/>
            <person name="Riley R."/>
            <person name="Labutti K."/>
            <person name="Andreopoulos B."/>
            <person name="Lipzen A."/>
            <person name="Chen C."/>
            <person name="Yanf M."/>
            <person name="Daum C."/>
            <person name="Ng V."/>
            <person name="Clum A."/>
            <person name="Steindorff A."/>
            <person name="Ohm R."/>
            <person name="Martin F."/>
            <person name="Silar P."/>
            <person name="Natvig D."/>
            <person name="Lalanne C."/>
            <person name="Gautier V."/>
            <person name="Ament-Velasquez S.L."/>
            <person name="Kruys A."/>
            <person name="Hutchinson M.I."/>
            <person name="Powell A.J."/>
            <person name="Barry K."/>
            <person name="Miller A.N."/>
            <person name="Grigoriev I.V."/>
            <person name="Debuchy R."/>
            <person name="Gladieux P."/>
            <person name="Thoren M.H."/>
            <person name="Johannesson H."/>
        </authorList>
    </citation>
    <scope>NUCLEOTIDE SEQUENCE</scope>
    <source>
        <strain evidence="6">CBS 168.71</strain>
    </source>
</reference>
<dbReference type="GO" id="GO:0007165">
    <property type="term" value="P:signal transduction"/>
    <property type="evidence" value="ECO:0007669"/>
    <property type="project" value="InterPro"/>
</dbReference>
<feature type="domain" description="Rho-GAP" evidence="4">
    <location>
        <begin position="529"/>
        <end position="721"/>
    </location>
</feature>
<dbReference type="GO" id="GO:0005096">
    <property type="term" value="F:GTPase activator activity"/>
    <property type="evidence" value="ECO:0007669"/>
    <property type="project" value="UniProtKB-KW"/>
</dbReference>